<comment type="catalytic activity">
    <reaction evidence="12">
        <text>N(4)-(alpha-D-Glc-(1-&gt;2)-alpha-D-Glc-(1-&gt;3)-alpha-D-Glc-(1-&gt;3)-alpha-D-Man-(1-&gt;2)-alpha-D-Man-(1-&gt;2)-alpha-D-Man-(1-&gt;3)-[alpha-D-Man-(1-&gt;2)-alpha-D-Man-(1-&gt;3)-[alpha-D-Man-(1-&gt;2)-alpha-D-Man-(1-&gt;6)]-alpha-D-Man-(1-&gt;6)]-beta-D-Man-(1-&gt;4)-beta-D-GlcNAc-(1-&gt;4)-beta-D-GlcNAc)-L-asparaginyl-[protein] + H2O = N(4)-(alpha-D-Glc-(1-&gt;3)-alpha-D-Glc-(1-&gt;3)-alpha-D-Man-(1-&gt;2)-alpha-D-Man-(1-&gt;2)-alpha-D-Man-(1-&gt;3)-[alpha-D-Man-(1-&gt;2)-alpha-D-Man-(1-&gt;3)-[alpha-D-Man-(1-&gt;2)-alpha-D-Man-(1-&gt;6)]-alpha-D-Man-(1-&gt;6)]-beta-D-Man-(1-&gt;4)-beta-D-GlcNAc-(1-&gt;4)-beta-D-GlcNAc)-L-asparaginyl-[protein] + beta-D-glucose</text>
        <dbReference type="Rhea" id="RHEA:55988"/>
        <dbReference type="Rhea" id="RHEA-COMP:12806"/>
        <dbReference type="Rhea" id="RHEA-COMP:14355"/>
        <dbReference type="ChEBI" id="CHEBI:15377"/>
        <dbReference type="ChEBI" id="CHEBI:15903"/>
        <dbReference type="ChEBI" id="CHEBI:59082"/>
        <dbReference type="ChEBI" id="CHEBI:132537"/>
        <dbReference type="EC" id="3.2.1.106"/>
    </reaction>
</comment>
<evidence type="ECO:0000256" key="11">
    <source>
        <dbReference type="ARBA" id="ARBA00038888"/>
    </source>
</evidence>
<keyword evidence="13" id="KW-0732">Signal</keyword>
<proteinExistence type="inferred from homology"/>
<evidence type="ECO:0000256" key="9">
    <source>
        <dbReference type="ARBA" id="ARBA00023180"/>
    </source>
</evidence>
<dbReference type="GO" id="GO:0005789">
    <property type="term" value="C:endoplasmic reticulum membrane"/>
    <property type="evidence" value="ECO:0007669"/>
    <property type="project" value="UniProtKB-SubCell"/>
</dbReference>
<evidence type="ECO:0000256" key="2">
    <source>
        <dbReference type="ARBA" id="ARBA00010833"/>
    </source>
</evidence>
<dbReference type="InterPro" id="IPR031631">
    <property type="entry name" value="Glyco_hydro_63N"/>
</dbReference>
<feature type="domain" description="Glycosyl hydrolase family 63 C-terminal" evidence="14">
    <location>
        <begin position="314"/>
        <end position="812"/>
    </location>
</feature>
<dbReference type="Pfam" id="PF16923">
    <property type="entry name" value="Glyco_hydro_63N"/>
    <property type="match status" value="1"/>
</dbReference>
<evidence type="ECO:0000256" key="13">
    <source>
        <dbReference type="SAM" id="SignalP"/>
    </source>
</evidence>
<accession>A0A0C9MAM6</accession>
<evidence type="ECO:0000256" key="5">
    <source>
        <dbReference type="ARBA" id="ARBA00022824"/>
    </source>
</evidence>
<reference evidence="16" key="1">
    <citation type="submission" date="2014-09" db="EMBL/GenBank/DDBJ databases">
        <title>Draft genome sequence of an oleaginous Mucoromycotina fungus Mucor ambiguus NBRC6742.</title>
        <authorList>
            <person name="Takeda I."/>
            <person name="Yamane N."/>
            <person name="Morita T."/>
            <person name="Tamano K."/>
            <person name="Machida M."/>
            <person name="Baker S."/>
            <person name="Koike H."/>
        </authorList>
    </citation>
    <scope>NUCLEOTIDE SEQUENCE</scope>
    <source>
        <strain evidence="16">NBRC 6742</strain>
    </source>
</reference>
<evidence type="ECO:0000256" key="10">
    <source>
        <dbReference type="ARBA" id="ARBA00023295"/>
    </source>
</evidence>
<evidence type="ECO:0000259" key="15">
    <source>
        <dbReference type="Pfam" id="PF16923"/>
    </source>
</evidence>
<evidence type="ECO:0000256" key="12">
    <source>
        <dbReference type="RuleBase" id="RU368089"/>
    </source>
</evidence>
<keyword evidence="8" id="KW-0472">Membrane</keyword>
<evidence type="ECO:0000256" key="8">
    <source>
        <dbReference type="ARBA" id="ARBA00023136"/>
    </source>
</evidence>
<dbReference type="Pfam" id="PF03200">
    <property type="entry name" value="Glyco_hydro_63"/>
    <property type="match status" value="1"/>
</dbReference>
<dbReference type="Gene3D" id="1.50.10.10">
    <property type="match status" value="1"/>
</dbReference>
<dbReference type="InterPro" id="IPR012341">
    <property type="entry name" value="6hp_glycosidase-like_sf"/>
</dbReference>
<dbReference type="STRING" id="91626.A0A0C9MAM6"/>
<keyword evidence="7" id="KW-1133">Transmembrane helix</keyword>
<protein>
    <recommendedName>
        <fullName evidence="11 12">Mannosyl-oligosaccharide glucosidase</fullName>
        <ecNumber evidence="11 12">3.2.1.106</ecNumber>
    </recommendedName>
</protein>
<dbReference type="EC" id="3.2.1.106" evidence="11 12"/>
<dbReference type="Gene3D" id="2.70.98.110">
    <property type="entry name" value="Glycosyl hydrolase family 63, N-terminal domain"/>
    <property type="match status" value="1"/>
</dbReference>
<evidence type="ECO:0000256" key="1">
    <source>
        <dbReference type="ARBA" id="ARBA00004648"/>
    </source>
</evidence>
<dbReference type="EMBL" id="DF836350">
    <property type="protein sequence ID" value="GAN04369.1"/>
    <property type="molecule type" value="Genomic_DNA"/>
</dbReference>
<keyword evidence="6" id="KW-0735">Signal-anchor</keyword>
<dbReference type="GO" id="GO:0006487">
    <property type="term" value="P:protein N-linked glycosylation"/>
    <property type="evidence" value="ECO:0007669"/>
    <property type="project" value="UniProtKB-UniRule"/>
</dbReference>
<keyword evidence="4 12" id="KW-0378">Hydrolase</keyword>
<dbReference type="Proteomes" id="UP000053815">
    <property type="component" value="Unassembled WGS sequence"/>
</dbReference>
<keyword evidence="17" id="KW-1185">Reference proteome</keyword>
<keyword evidence="9" id="KW-0325">Glycoprotein</keyword>
<dbReference type="InterPro" id="IPR031335">
    <property type="entry name" value="Glyco_hydro_63_C"/>
</dbReference>
<dbReference type="OrthoDB" id="410058at2759"/>
<keyword evidence="10 12" id="KW-0326">Glycosidase</keyword>
<dbReference type="InterPro" id="IPR038518">
    <property type="entry name" value="Glyco_hydro_63N_sf"/>
</dbReference>
<dbReference type="GO" id="GO:0009311">
    <property type="term" value="P:oligosaccharide metabolic process"/>
    <property type="evidence" value="ECO:0007669"/>
    <property type="project" value="UniProtKB-UniRule"/>
</dbReference>
<dbReference type="InterPro" id="IPR008928">
    <property type="entry name" value="6-hairpin_glycosidase_sf"/>
</dbReference>
<organism evidence="16">
    <name type="scientific">Mucor ambiguus</name>
    <dbReference type="NCBI Taxonomy" id="91626"/>
    <lineage>
        <taxon>Eukaryota</taxon>
        <taxon>Fungi</taxon>
        <taxon>Fungi incertae sedis</taxon>
        <taxon>Mucoromycota</taxon>
        <taxon>Mucoromycotina</taxon>
        <taxon>Mucoromycetes</taxon>
        <taxon>Mucorales</taxon>
        <taxon>Mucorineae</taxon>
        <taxon>Mucoraceae</taxon>
        <taxon>Mucor</taxon>
    </lineage>
</organism>
<dbReference type="AlphaFoldDB" id="A0A0C9MAM6"/>
<name>A0A0C9MAM6_9FUNG</name>
<feature type="signal peptide" evidence="13">
    <location>
        <begin position="1"/>
        <end position="33"/>
    </location>
</feature>
<dbReference type="GO" id="GO:0004573">
    <property type="term" value="F:Glc3Man9GlcNAc2 oligosaccharide glucosidase activity"/>
    <property type="evidence" value="ECO:0007669"/>
    <property type="project" value="UniProtKB-UniRule"/>
</dbReference>
<gene>
    <name evidence="16" type="ORF">MAM1_0061c03829</name>
</gene>
<evidence type="ECO:0000313" key="16">
    <source>
        <dbReference type="EMBL" id="GAN04369.1"/>
    </source>
</evidence>
<dbReference type="PANTHER" id="PTHR10412">
    <property type="entry name" value="MANNOSYL-OLIGOSACCHARIDE GLUCOSIDASE"/>
    <property type="match status" value="1"/>
</dbReference>
<comment type="similarity">
    <text evidence="2 12">Belongs to the glycosyl hydrolase 63 family.</text>
</comment>
<keyword evidence="3" id="KW-0812">Transmembrane</keyword>
<feature type="domain" description="Glycosyl hydrolase family 63 N-terminal" evidence="15">
    <location>
        <begin position="46"/>
        <end position="248"/>
    </location>
</feature>
<evidence type="ECO:0000256" key="4">
    <source>
        <dbReference type="ARBA" id="ARBA00022801"/>
    </source>
</evidence>
<comment type="function">
    <text evidence="12">Cleaves the distal alpha 1,2-linked glucose residue from the Glc(3)Man(9)GlcNAc(2) oligosaccharide precursor.</text>
</comment>
<comment type="subcellular location">
    <subcellularLocation>
        <location evidence="1 12">Endoplasmic reticulum membrane</location>
        <topology evidence="1 12">Single-pass type II membrane protein</topology>
    </subcellularLocation>
</comment>
<evidence type="ECO:0000256" key="3">
    <source>
        <dbReference type="ARBA" id="ARBA00022692"/>
    </source>
</evidence>
<evidence type="ECO:0000256" key="7">
    <source>
        <dbReference type="ARBA" id="ARBA00022989"/>
    </source>
</evidence>
<sequence length="814" mass="92550">MVPDNSSKRSWKSSLTAISTVLLVASSAVAAAADVLPVTASASNSSLLWGTYRPNLYFGTRPRIPESVMTGLMWFDASDFQGFQRVRHACDQNDGIAGYGYHKHDGREFASQEINDKPSNIKLTTDFVKVPGTGKHGGDWGVRIRGTPMSNHADPTTSVMFYIGIEGAGGIDIMSKLSKKGLQSPISLEGDTPELGDFEIQIVDGPLNAYPGEGIDQDLGLTQWWGKEVPQGQVWRSKDVVMESIIMGARDRLGGDPANQQEAMSKPFKFFTLTNELSEQEGEVANFYVFQKVFKGEFQFDVLFRSQSSDEPLTSESLGANLIKKENEFNARFEKTFHLKKKGFSNSEVEFAQYLLSNMLGGIGYFHGSSVIDRSHPPMQDEEDFKGEPIQPQLSPPQSLFTATPSRPFFPRGFYWDEGFHQLLIGEWDNDLSLDIIKHWTNMIDENGWVAREQILGEEARSKVPTEFQTQFHHYANPPTLYLSIKRYIDRLEKHQLDRSILNAPDSQMKMGTLDDTGVLRNLHLDNPELADQWLKTIYPKLRRNWLWFRATQHGHIDKFGREAPNNEAYRWRGRTPNHTLTSGLDDYPRGEPSIGELHLDLHSWMAFGTGLLKDIAAKLGPDYANDKEEYIKVQQDMLANLDVLHWNEEEKMYCDQALEDNKPVHICHKGYLSLFPMTLGLLPADSPKLGAILDIIEKEDELWSPYGLRSLSASDPIFGTGENYWRGPIWININYLTLQSLYKNYMHVPGPYQDRAHKIYTKLRDNLIRNVYKNYKQTGYVWEQYSESEGKGLHSHPFTGWTSLILLIMAEEY</sequence>
<evidence type="ECO:0000313" key="17">
    <source>
        <dbReference type="Proteomes" id="UP000053815"/>
    </source>
</evidence>
<dbReference type="PANTHER" id="PTHR10412:SF11">
    <property type="entry name" value="MANNOSYL-OLIGOSACCHARIDE GLUCOSIDASE"/>
    <property type="match status" value="1"/>
</dbReference>
<evidence type="ECO:0000256" key="6">
    <source>
        <dbReference type="ARBA" id="ARBA00022968"/>
    </source>
</evidence>
<feature type="chain" id="PRO_5002199404" description="Mannosyl-oligosaccharide glucosidase" evidence="13">
    <location>
        <begin position="34"/>
        <end position="814"/>
    </location>
</feature>
<dbReference type="SUPFAM" id="SSF48208">
    <property type="entry name" value="Six-hairpin glycosidases"/>
    <property type="match status" value="1"/>
</dbReference>
<evidence type="ECO:0000259" key="14">
    <source>
        <dbReference type="Pfam" id="PF03200"/>
    </source>
</evidence>
<keyword evidence="5 12" id="KW-0256">Endoplasmic reticulum</keyword>
<dbReference type="InterPro" id="IPR004888">
    <property type="entry name" value="Glycoside_hydrolase_63"/>
</dbReference>